<gene>
    <name evidence="2" type="ORF">ISU10_21095</name>
</gene>
<accession>A0A930YRA0</accession>
<keyword evidence="1" id="KW-1133">Transmembrane helix</keyword>
<dbReference type="AlphaFoldDB" id="A0A930YRA0"/>
<feature type="transmembrane region" description="Helical" evidence="1">
    <location>
        <begin position="6"/>
        <end position="27"/>
    </location>
</feature>
<evidence type="ECO:0000313" key="3">
    <source>
        <dbReference type="Proteomes" id="UP000660668"/>
    </source>
</evidence>
<evidence type="ECO:0000256" key="1">
    <source>
        <dbReference type="SAM" id="Phobius"/>
    </source>
</evidence>
<keyword evidence="3" id="KW-1185">Reference proteome</keyword>
<protein>
    <submittedName>
        <fullName evidence="2">Uncharacterized protein</fullName>
    </submittedName>
</protein>
<name>A0A930YRA0_9ACTN</name>
<keyword evidence="1" id="KW-0472">Membrane</keyword>
<dbReference type="RefSeq" id="WP_194698426.1">
    <property type="nucleotide sequence ID" value="NZ_JADKPO010000044.1"/>
</dbReference>
<organism evidence="2 3">
    <name type="scientific">Nocardioides agariphilus</name>
    <dbReference type="NCBI Taxonomy" id="433664"/>
    <lineage>
        <taxon>Bacteria</taxon>
        <taxon>Bacillati</taxon>
        <taxon>Actinomycetota</taxon>
        <taxon>Actinomycetes</taxon>
        <taxon>Propionibacteriales</taxon>
        <taxon>Nocardioidaceae</taxon>
        <taxon>Nocardioides</taxon>
    </lineage>
</organism>
<comment type="caution">
    <text evidence="2">The sequence shown here is derived from an EMBL/GenBank/DDBJ whole genome shotgun (WGS) entry which is preliminary data.</text>
</comment>
<keyword evidence="1" id="KW-0812">Transmembrane</keyword>
<dbReference type="EMBL" id="JADKPO010000044">
    <property type="protein sequence ID" value="MBF4770280.1"/>
    <property type="molecule type" value="Genomic_DNA"/>
</dbReference>
<sequence length="143" mass="16235">MFENIFGNLIADLILLGIVSVGGVLLARWRPWRRNRVKSIKQTTRRVHAETVETLREQVVMVAKARGIREAETWNSRSANPVVVTFTVGVPLAYFRSMQSYQEAARSGRINPAVDAKFNVKPPDPISTWSGARCREWLDEHTD</sequence>
<reference evidence="2" key="1">
    <citation type="submission" date="2020-11" db="EMBL/GenBank/DDBJ databases">
        <title>Nocardioides cynanchi sp. nov., isolated from soil of rhizosphere of Cynanchum wilfordii.</title>
        <authorList>
            <person name="Lee J.-S."/>
            <person name="Suh M.K."/>
            <person name="Kim J.-S."/>
        </authorList>
    </citation>
    <scope>NUCLEOTIDE SEQUENCE</scope>
    <source>
        <strain evidence="2">KCTC 19276</strain>
    </source>
</reference>
<evidence type="ECO:0000313" key="2">
    <source>
        <dbReference type="EMBL" id="MBF4770280.1"/>
    </source>
</evidence>
<dbReference type="Proteomes" id="UP000660668">
    <property type="component" value="Unassembled WGS sequence"/>
</dbReference>
<proteinExistence type="predicted"/>